<evidence type="ECO:0000313" key="1">
    <source>
        <dbReference type="EMBL" id="MFF4523721.1"/>
    </source>
</evidence>
<keyword evidence="2" id="KW-1185">Reference proteome</keyword>
<dbReference type="Proteomes" id="UP001602058">
    <property type="component" value="Unassembled WGS sequence"/>
</dbReference>
<evidence type="ECO:0000313" key="2">
    <source>
        <dbReference type="Proteomes" id="UP001602058"/>
    </source>
</evidence>
<name>A0ABW6UJX5_9ACTN</name>
<accession>A0ABW6UJX5</accession>
<proteinExistence type="predicted"/>
<gene>
    <name evidence="1" type="ORF">ACFY1D_20235</name>
</gene>
<sequence length="61" mass="6573">MDVHRLDRLRHVLGLLATRGIDTSHARPACYSGVGFTPDLRAAAERGEVVLVDLGRLYGGA</sequence>
<protein>
    <submittedName>
        <fullName evidence="1">Uncharacterized protein</fullName>
    </submittedName>
</protein>
<dbReference type="RefSeq" id="WP_350950574.1">
    <property type="nucleotide sequence ID" value="NZ_JBEOYX010000001.1"/>
</dbReference>
<organism evidence="1 2">
    <name type="scientific">Streptomyces bluensis</name>
    <dbReference type="NCBI Taxonomy" id="33897"/>
    <lineage>
        <taxon>Bacteria</taxon>
        <taxon>Bacillati</taxon>
        <taxon>Actinomycetota</taxon>
        <taxon>Actinomycetes</taxon>
        <taxon>Kitasatosporales</taxon>
        <taxon>Streptomycetaceae</taxon>
        <taxon>Streptomyces</taxon>
    </lineage>
</organism>
<comment type="caution">
    <text evidence="1">The sequence shown here is derived from an EMBL/GenBank/DDBJ whole genome shotgun (WGS) entry which is preliminary data.</text>
</comment>
<reference evidence="1 2" key="1">
    <citation type="submission" date="2024-10" db="EMBL/GenBank/DDBJ databases">
        <title>The Natural Products Discovery Center: Release of the First 8490 Sequenced Strains for Exploring Actinobacteria Biosynthetic Diversity.</title>
        <authorList>
            <person name="Kalkreuter E."/>
            <person name="Kautsar S.A."/>
            <person name="Yang D."/>
            <person name="Bader C.D."/>
            <person name="Teijaro C.N."/>
            <person name="Fluegel L."/>
            <person name="Davis C.M."/>
            <person name="Simpson J.R."/>
            <person name="Lauterbach L."/>
            <person name="Steele A.D."/>
            <person name="Gui C."/>
            <person name="Meng S."/>
            <person name="Li G."/>
            <person name="Viehrig K."/>
            <person name="Ye F."/>
            <person name="Su P."/>
            <person name="Kiefer A.F."/>
            <person name="Nichols A."/>
            <person name="Cepeda A.J."/>
            <person name="Yan W."/>
            <person name="Fan B."/>
            <person name="Jiang Y."/>
            <person name="Adhikari A."/>
            <person name="Zheng C.-J."/>
            <person name="Schuster L."/>
            <person name="Cowan T.M."/>
            <person name="Smanski M.J."/>
            <person name="Chevrette M.G."/>
            <person name="De Carvalho L.P.S."/>
            <person name="Shen B."/>
        </authorList>
    </citation>
    <scope>NUCLEOTIDE SEQUENCE [LARGE SCALE GENOMIC DNA]</scope>
    <source>
        <strain evidence="1 2">NPDC001390</strain>
    </source>
</reference>
<dbReference type="EMBL" id="JBIAWJ010000010">
    <property type="protein sequence ID" value="MFF4523721.1"/>
    <property type="molecule type" value="Genomic_DNA"/>
</dbReference>